<feature type="region of interest" description="Disordered" evidence="1">
    <location>
        <begin position="1"/>
        <end position="44"/>
    </location>
</feature>
<feature type="compositionally biased region" description="Polar residues" evidence="1">
    <location>
        <begin position="274"/>
        <end position="284"/>
    </location>
</feature>
<name>A0A8H3I7Q0_9LECA</name>
<dbReference type="OrthoDB" id="4158087at2759"/>
<evidence type="ECO:0000313" key="3">
    <source>
        <dbReference type="Proteomes" id="UP000664169"/>
    </source>
</evidence>
<feature type="compositionally biased region" description="Low complexity" evidence="1">
    <location>
        <begin position="178"/>
        <end position="189"/>
    </location>
</feature>
<gene>
    <name evidence="2" type="ORF">GOMPHAMPRED_006060</name>
</gene>
<dbReference type="Proteomes" id="UP000664169">
    <property type="component" value="Unassembled WGS sequence"/>
</dbReference>
<accession>A0A8H3I7Q0</accession>
<comment type="caution">
    <text evidence="2">The sequence shown here is derived from an EMBL/GenBank/DDBJ whole genome shotgun (WGS) entry which is preliminary data.</text>
</comment>
<feature type="compositionally biased region" description="Polar residues" evidence="1">
    <location>
        <begin position="19"/>
        <end position="44"/>
    </location>
</feature>
<organism evidence="2 3">
    <name type="scientific">Gomphillus americanus</name>
    <dbReference type="NCBI Taxonomy" id="1940652"/>
    <lineage>
        <taxon>Eukaryota</taxon>
        <taxon>Fungi</taxon>
        <taxon>Dikarya</taxon>
        <taxon>Ascomycota</taxon>
        <taxon>Pezizomycotina</taxon>
        <taxon>Lecanoromycetes</taxon>
        <taxon>OSLEUM clade</taxon>
        <taxon>Ostropomycetidae</taxon>
        <taxon>Ostropales</taxon>
        <taxon>Graphidaceae</taxon>
        <taxon>Gomphilloideae</taxon>
        <taxon>Gomphillus</taxon>
    </lineage>
</organism>
<feature type="compositionally biased region" description="Basic residues" evidence="1">
    <location>
        <begin position="262"/>
        <end position="271"/>
    </location>
</feature>
<protein>
    <submittedName>
        <fullName evidence="2">Uncharacterized protein</fullName>
    </submittedName>
</protein>
<feature type="region of interest" description="Disordered" evidence="1">
    <location>
        <begin position="72"/>
        <end position="95"/>
    </location>
</feature>
<dbReference type="AlphaFoldDB" id="A0A8H3I7Q0"/>
<feature type="compositionally biased region" description="Polar residues" evidence="1">
    <location>
        <begin position="961"/>
        <end position="978"/>
    </location>
</feature>
<feature type="region of interest" description="Disordered" evidence="1">
    <location>
        <begin position="140"/>
        <end position="206"/>
    </location>
</feature>
<proteinExistence type="predicted"/>
<evidence type="ECO:0000256" key="1">
    <source>
        <dbReference type="SAM" id="MobiDB-lite"/>
    </source>
</evidence>
<sequence length="1005" mass="112218">MANSMVRRGSIQKAHPSSALGSTTKDISTSAFPRTNSYHSNSRNPNELVHAAEVLASFNQYPIRNTIFPRYTAQGLPPSAQPSQDVQQQQQQQYISDPLTQDIQSHSRDLVTTLVPILNTQEGDPGTKFDINNCKGVNHIAGAMMPPPDEEDLPKISSPTSRSALSPGLQGPFPSAEPTDQLPVQQQPQSDPPPSTDQELPQSPIKSEAPSFQTTFQFVVNENAKEARNTVRKHVMKEFRRRERWEQGQKGSAPSGVEKKPASSRKRRRRQATPLDTDQNTPVDSQAADHLDIVPPIDARSDPVGEGLEIANPVVELRKSNWDDICNSVTNRGSLTNTRAPSRKKNKVMTPPVFPESKQMQLWGAVSTEYNDAIMELESRSREPYRNDPWATVGVGQVDPFSKLNLDLGPATQSLLHHFAWVMPSLMDSIVTGKTFHRLGWLYSAVAIHDPTPVHVILGYTLGHIASLRGLEEPPQALEHKSKAIKLLNHRMADPKQSYSDELIGAIVNFAGWELICANPKAYAMHMSGLSRIVTARGGMSAFENKPDLETVLVRLDAIRAYVSQSSPRYPAYSFVRALDPVAINIPYHPERSTWTANSGPQPLYVPYQYRYCEDALSLMNKLEDVLLLCRSAASDLSGPVGEPFHKLLIKSMEQLLAKPAFLVEDNNSRTSEDIYANYAAPQESIPTMPQIDRIRLQTSALAIRLAALTMLDAAIREFFDSPPHPGYYTSQLSHRFLGCKAMANDTPLGRSLEMLIAVLIQADRMALERPWRAWYAADALTLTMRITQYKWEEISVALREWILEGGLDTDQPRIVEENSDIKDTNVRHFVANNEDTANASDTSEFATLEPRSREIWDLRSIGRTFLRDWEERPHPSLLPVSQPTSRPPVYQPISIHPSMSDSNLRQQMPVSTAYQPISLPALHPPMTIPMIRRQTSSPPPSHLPPLSRLPSYSQPHQEIHTNTSGAKPSDDNFSNPHGFSMPPKSIPTEPYISSPTTHHTMPRW</sequence>
<feature type="region of interest" description="Disordered" evidence="1">
    <location>
        <begin position="931"/>
        <end position="1005"/>
    </location>
</feature>
<dbReference type="PANTHER" id="PTHR37540">
    <property type="entry name" value="TRANSCRIPTION FACTOR (ACR-2), PUTATIVE-RELATED-RELATED"/>
    <property type="match status" value="1"/>
</dbReference>
<keyword evidence="3" id="KW-1185">Reference proteome</keyword>
<evidence type="ECO:0000313" key="2">
    <source>
        <dbReference type="EMBL" id="CAF9908063.1"/>
    </source>
</evidence>
<feature type="region of interest" description="Disordered" evidence="1">
    <location>
        <begin position="240"/>
        <end position="291"/>
    </location>
</feature>
<reference evidence="2" key="1">
    <citation type="submission" date="2021-03" db="EMBL/GenBank/DDBJ databases">
        <authorList>
            <person name="Tagirdzhanova G."/>
        </authorList>
    </citation>
    <scope>NUCLEOTIDE SEQUENCE</scope>
</reference>
<dbReference type="PANTHER" id="PTHR37540:SF5">
    <property type="entry name" value="TRANSCRIPTION FACTOR DOMAIN-CONTAINING PROTEIN"/>
    <property type="match status" value="1"/>
</dbReference>
<feature type="compositionally biased region" description="Polar residues" evidence="1">
    <location>
        <begin position="992"/>
        <end position="1005"/>
    </location>
</feature>
<dbReference type="EMBL" id="CAJPDQ010000004">
    <property type="protein sequence ID" value="CAF9908063.1"/>
    <property type="molecule type" value="Genomic_DNA"/>
</dbReference>
<feature type="compositionally biased region" description="Low complexity" evidence="1">
    <location>
        <begin position="945"/>
        <end position="956"/>
    </location>
</feature>